<dbReference type="PANTHER" id="PTHR39080:SF1">
    <property type="entry name" value="LARGE RIBOSOMAL SUBUNIT PROTEIN BL28A"/>
    <property type="match status" value="1"/>
</dbReference>
<gene>
    <name evidence="4" type="ORF">MGWOODY_Clf658</name>
</gene>
<dbReference type="NCBIfam" id="TIGR00009">
    <property type="entry name" value="L28"/>
    <property type="match status" value="1"/>
</dbReference>
<dbReference type="PANTHER" id="PTHR39080">
    <property type="entry name" value="50S RIBOSOMAL PROTEIN L28"/>
    <property type="match status" value="1"/>
</dbReference>
<dbReference type="InterPro" id="IPR026569">
    <property type="entry name" value="Ribosomal_bL28"/>
</dbReference>
<evidence type="ECO:0000256" key="1">
    <source>
        <dbReference type="ARBA" id="ARBA00008760"/>
    </source>
</evidence>
<dbReference type="GO" id="GO:0005840">
    <property type="term" value="C:ribosome"/>
    <property type="evidence" value="ECO:0007669"/>
    <property type="project" value="UniProtKB-KW"/>
</dbReference>
<dbReference type="InterPro" id="IPR050096">
    <property type="entry name" value="Bacterial_rp_bL28"/>
</dbReference>
<dbReference type="AlphaFoldDB" id="A0A160V9W2"/>
<evidence type="ECO:0000256" key="2">
    <source>
        <dbReference type="ARBA" id="ARBA00022980"/>
    </source>
</evidence>
<evidence type="ECO:0000313" key="4">
    <source>
        <dbReference type="EMBL" id="CUV02894.1"/>
    </source>
</evidence>
<dbReference type="GO" id="GO:0006412">
    <property type="term" value="P:translation"/>
    <property type="evidence" value="ECO:0007669"/>
    <property type="project" value="InterPro"/>
</dbReference>
<evidence type="ECO:0000256" key="3">
    <source>
        <dbReference type="ARBA" id="ARBA00023274"/>
    </source>
</evidence>
<keyword evidence="3" id="KW-0687">Ribonucleoprotein</keyword>
<dbReference type="HAMAP" id="MF_00373">
    <property type="entry name" value="Ribosomal_bL28"/>
    <property type="match status" value="1"/>
</dbReference>
<dbReference type="SUPFAM" id="SSF143800">
    <property type="entry name" value="L28p-like"/>
    <property type="match status" value="1"/>
</dbReference>
<proteinExistence type="inferred from homology"/>
<sequence>MRCEICFKSGMTGNNVSHSNRHTKTKFFANVHKQTLVREGKSVKVKICTRCLRSLHKSKKVQKAFAAL</sequence>
<reference evidence="4" key="1">
    <citation type="submission" date="2015-10" db="EMBL/GenBank/DDBJ databases">
        <authorList>
            <person name="Gilbert D.G."/>
        </authorList>
    </citation>
    <scope>NUCLEOTIDE SEQUENCE</scope>
</reference>
<organism evidence="4">
    <name type="scientific">hydrothermal vent metagenome</name>
    <dbReference type="NCBI Taxonomy" id="652676"/>
    <lineage>
        <taxon>unclassified sequences</taxon>
        <taxon>metagenomes</taxon>
        <taxon>ecological metagenomes</taxon>
    </lineage>
</organism>
<comment type="similarity">
    <text evidence="1">Belongs to the bacterial ribosomal protein bL28 family.</text>
</comment>
<dbReference type="GO" id="GO:0003735">
    <property type="term" value="F:structural constituent of ribosome"/>
    <property type="evidence" value="ECO:0007669"/>
    <property type="project" value="InterPro"/>
</dbReference>
<keyword evidence="2" id="KW-0689">Ribosomal protein</keyword>
<dbReference type="InterPro" id="IPR001383">
    <property type="entry name" value="Ribosomal_bL28_bact-type"/>
</dbReference>
<protein>
    <recommendedName>
        <fullName evidence="5">50S ribosomal protein L28</fullName>
    </recommendedName>
</protein>
<dbReference type="Pfam" id="PF00830">
    <property type="entry name" value="Ribosomal_L28"/>
    <property type="match status" value="1"/>
</dbReference>
<dbReference type="InterPro" id="IPR034704">
    <property type="entry name" value="Ribosomal_bL28/bL31-like_sf"/>
</dbReference>
<dbReference type="InterPro" id="IPR037147">
    <property type="entry name" value="Ribosomal_bL28_sf"/>
</dbReference>
<dbReference type="EMBL" id="FAXA01000332">
    <property type="protein sequence ID" value="CUV02894.1"/>
    <property type="molecule type" value="Genomic_DNA"/>
</dbReference>
<accession>A0A160V9W2</accession>
<name>A0A160V9W2_9ZZZZ</name>
<dbReference type="Gene3D" id="2.30.170.40">
    <property type="entry name" value="Ribosomal protein L28/L24"/>
    <property type="match status" value="1"/>
</dbReference>
<evidence type="ECO:0008006" key="5">
    <source>
        <dbReference type="Google" id="ProtNLM"/>
    </source>
</evidence>
<dbReference type="GO" id="GO:1990904">
    <property type="term" value="C:ribonucleoprotein complex"/>
    <property type="evidence" value="ECO:0007669"/>
    <property type="project" value="UniProtKB-KW"/>
</dbReference>